<organism evidence="2 3">
    <name type="scientific">Pseudovirgaria hyperparasitica</name>
    <dbReference type="NCBI Taxonomy" id="470096"/>
    <lineage>
        <taxon>Eukaryota</taxon>
        <taxon>Fungi</taxon>
        <taxon>Dikarya</taxon>
        <taxon>Ascomycota</taxon>
        <taxon>Pezizomycotina</taxon>
        <taxon>Dothideomycetes</taxon>
        <taxon>Dothideomycetes incertae sedis</taxon>
        <taxon>Acrospermales</taxon>
        <taxon>Acrospermaceae</taxon>
        <taxon>Pseudovirgaria</taxon>
    </lineage>
</organism>
<sequence length="159" mass="17150">MPPLPISIRAIGDNHIHCIHNFPQLLITKAQLPLSKPGTITTTTLTSLNTLNHLNGTTSMLSENTTCSFLHTQEHPLAPSPVGIPGVTVLGFFKVVFMVTATYIVALIVIAIFVSLCMSVYETCLLSTGAVDMETEGLKVSEDKEKEEYPGLGVRAVEV</sequence>
<keyword evidence="1" id="KW-0812">Transmembrane</keyword>
<name>A0A6A6W0A7_9PEZI</name>
<feature type="transmembrane region" description="Helical" evidence="1">
    <location>
        <begin position="95"/>
        <end position="121"/>
    </location>
</feature>
<keyword evidence="1" id="KW-1133">Transmembrane helix</keyword>
<dbReference type="GeneID" id="54488305"/>
<evidence type="ECO:0000313" key="3">
    <source>
        <dbReference type="Proteomes" id="UP000799437"/>
    </source>
</evidence>
<evidence type="ECO:0000256" key="1">
    <source>
        <dbReference type="SAM" id="Phobius"/>
    </source>
</evidence>
<dbReference type="AlphaFoldDB" id="A0A6A6W0A7"/>
<accession>A0A6A6W0A7</accession>
<dbReference type="RefSeq" id="XP_033598396.1">
    <property type="nucleotide sequence ID" value="XM_033747251.1"/>
</dbReference>
<evidence type="ECO:0000313" key="2">
    <source>
        <dbReference type="EMBL" id="KAF2755945.1"/>
    </source>
</evidence>
<dbReference type="EMBL" id="ML996576">
    <property type="protein sequence ID" value="KAF2755945.1"/>
    <property type="molecule type" value="Genomic_DNA"/>
</dbReference>
<dbReference type="Proteomes" id="UP000799437">
    <property type="component" value="Unassembled WGS sequence"/>
</dbReference>
<reference evidence="2" key="1">
    <citation type="journal article" date="2020" name="Stud. Mycol.">
        <title>101 Dothideomycetes genomes: a test case for predicting lifestyles and emergence of pathogens.</title>
        <authorList>
            <person name="Haridas S."/>
            <person name="Albert R."/>
            <person name="Binder M."/>
            <person name="Bloem J."/>
            <person name="Labutti K."/>
            <person name="Salamov A."/>
            <person name="Andreopoulos B."/>
            <person name="Baker S."/>
            <person name="Barry K."/>
            <person name="Bills G."/>
            <person name="Bluhm B."/>
            <person name="Cannon C."/>
            <person name="Castanera R."/>
            <person name="Culley D."/>
            <person name="Daum C."/>
            <person name="Ezra D."/>
            <person name="Gonzalez J."/>
            <person name="Henrissat B."/>
            <person name="Kuo A."/>
            <person name="Liang C."/>
            <person name="Lipzen A."/>
            <person name="Lutzoni F."/>
            <person name="Magnuson J."/>
            <person name="Mondo S."/>
            <person name="Nolan M."/>
            <person name="Ohm R."/>
            <person name="Pangilinan J."/>
            <person name="Park H.-J."/>
            <person name="Ramirez L."/>
            <person name="Alfaro M."/>
            <person name="Sun H."/>
            <person name="Tritt A."/>
            <person name="Yoshinaga Y."/>
            <person name="Zwiers L.-H."/>
            <person name="Turgeon B."/>
            <person name="Goodwin S."/>
            <person name="Spatafora J."/>
            <person name="Crous P."/>
            <person name="Grigoriev I."/>
        </authorList>
    </citation>
    <scope>NUCLEOTIDE SEQUENCE</scope>
    <source>
        <strain evidence="2">CBS 121739</strain>
    </source>
</reference>
<protein>
    <submittedName>
        <fullName evidence="2">Uncharacterized protein</fullName>
    </submittedName>
</protein>
<proteinExistence type="predicted"/>
<keyword evidence="1" id="KW-0472">Membrane</keyword>
<gene>
    <name evidence="2" type="ORF">EJ05DRAFT_502416</name>
</gene>
<keyword evidence="3" id="KW-1185">Reference proteome</keyword>